<protein>
    <submittedName>
        <fullName evidence="3">16S rRNA (Guanine(966)-N(2))-methyltransferase RsmD</fullName>
        <ecNumber evidence="3">2.1.1.171</ecNumber>
    </submittedName>
</protein>
<dbReference type="EMBL" id="WHYR01000109">
    <property type="protein sequence ID" value="MQL54022.1"/>
    <property type="molecule type" value="Genomic_DNA"/>
</dbReference>
<evidence type="ECO:0000256" key="2">
    <source>
        <dbReference type="ARBA" id="ARBA00022679"/>
    </source>
</evidence>
<evidence type="ECO:0000313" key="3">
    <source>
        <dbReference type="EMBL" id="MQL54022.1"/>
    </source>
</evidence>
<keyword evidence="1 3" id="KW-0489">Methyltransferase</keyword>
<dbReference type="InterPro" id="IPR029063">
    <property type="entry name" value="SAM-dependent_MTases_sf"/>
</dbReference>
<dbReference type="Gene3D" id="3.40.50.150">
    <property type="entry name" value="Vaccinia Virus protein VP39"/>
    <property type="match status" value="1"/>
</dbReference>
<dbReference type="EC" id="2.1.1.171" evidence="3"/>
<keyword evidence="4" id="KW-1185">Reference proteome</keyword>
<reference evidence="3 4" key="1">
    <citation type="submission" date="2019-10" db="EMBL/GenBank/DDBJ databases">
        <title>Comparative genomics of sulfur disproportionating microorganisms.</title>
        <authorList>
            <person name="Ward L.M."/>
            <person name="Bertran E."/>
            <person name="Johnston D."/>
        </authorList>
    </citation>
    <scope>NUCLEOTIDE SEQUENCE [LARGE SCALE GENOMIC DNA]</scope>
    <source>
        <strain evidence="3 4">DSM 14055</strain>
    </source>
</reference>
<organism evidence="3 4">
    <name type="scientific">Desulfofundulus thermobenzoicus</name>
    <dbReference type="NCBI Taxonomy" id="29376"/>
    <lineage>
        <taxon>Bacteria</taxon>
        <taxon>Bacillati</taxon>
        <taxon>Bacillota</taxon>
        <taxon>Clostridia</taxon>
        <taxon>Eubacteriales</taxon>
        <taxon>Peptococcaceae</taxon>
        <taxon>Desulfofundulus</taxon>
    </lineage>
</organism>
<dbReference type="NCBIfam" id="TIGR00095">
    <property type="entry name" value="16S rRNA (guanine(966)-N(2))-methyltransferase RsmD"/>
    <property type="match status" value="1"/>
</dbReference>
<dbReference type="GO" id="GO:0052913">
    <property type="term" value="F:16S rRNA (guanine(966)-N(2))-methyltransferase activity"/>
    <property type="evidence" value="ECO:0007669"/>
    <property type="project" value="UniProtKB-EC"/>
</dbReference>
<accession>A0A6N7IVB2</accession>
<evidence type="ECO:0000313" key="4">
    <source>
        <dbReference type="Proteomes" id="UP000441717"/>
    </source>
</evidence>
<sequence>MRVIGGLAKKRRLKVPRGWTGRPTADRVKETLFNILAPWIDGCSFLDLFAGTGNVGIEALSRGAERAVFVEQDYRAVNAIRENLHHAGFVEQAELLSGDVLSVLTKLAGRGYSFDLIFLDPPYGQGLELSTLEALKDLPLLNQGGMVVVESSNKTTLPPQVGKLVLYRRHRVGDTLLSFYHVPNPATSS</sequence>
<dbReference type="AlphaFoldDB" id="A0A6N7IVB2"/>
<dbReference type="PANTHER" id="PTHR43542">
    <property type="entry name" value="METHYLTRANSFERASE"/>
    <property type="match status" value="1"/>
</dbReference>
<evidence type="ECO:0000256" key="1">
    <source>
        <dbReference type="ARBA" id="ARBA00022603"/>
    </source>
</evidence>
<dbReference type="OrthoDB" id="9803017at2"/>
<dbReference type="RefSeq" id="WP_152948469.1">
    <property type="nucleotide sequence ID" value="NZ_WHYR01000109.1"/>
</dbReference>
<name>A0A6N7IVB2_9FIRM</name>
<dbReference type="PANTHER" id="PTHR43542:SF1">
    <property type="entry name" value="METHYLTRANSFERASE"/>
    <property type="match status" value="1"/>
</dbReference>
<dbReference type="PROSITE" id="PS00092">
    <property type="entry name" value="N6_MTASE"/>
    <property type="match status" value="1"/>
</dbReference>
<dbReference type="Pfam" id="PF03602">
    <property type="entry name" value="Cons_hypoth95"/>
    <property type="match status" value="1"/>
</dbReference>
<dbReference type="SUPFAM" id="SSF53335">
    <property type="entry name" value="S-adenosyl-L-methionine-dependent methyltransferases"/>
    <property type="match status" value="1"/>
</dbReference>
<dbReference type="InterPro" id="IPR004398">
    <property type="entry name" value="RNA_MeTrfase_RsmD"/>
</dbReference>
<gene>
    <name evidence="3" type="primary">rsmD</name>
    <name evidence="3" type="ORF">GFC01_17535</name>
</gene>
<keyword evidence="2 3" id="KW-0808">Transferase</keyword>
<dbReference type="InterPro" id="IPR002052">
    <property type="entry name" value="DNA_methylase_N6_adenine_CS"/>
</dbReference>
<dbReference type="PIRSF" id="PIRSF004553">
    <property type="entry name" value="CHP00095"/>
    <property type="match status" value="1"/>
</dbReference>
<dbReference type="CDD" id="cd02440">
    <property type="entry name" value="AdoMet_MTases"/>
    <property type="match status" value="1"/>
</dbReference>
<dbReference type="Proteomes" id="UP000441717">
    <property type="component" value="Unassembled WGS sequence"/>
</dbReference>
<dbReference type="GO" id="GO:0003676">
    <property type="term" value="F:nucleic acid binding"/>
    <property type="evidence" value="ECO:0007669"/>
    <property type="project" value="InterPro"/>
</dbReference>
<proteinExistence type="predicted"/>
<comment type="caution">
    <text evidence="3">The sequence shown here is derived from an EMBL/GenBank/DDBJ whole genome shotgun (WGS) entry which is preliminary data.</text>
</comment>